<name>A0A3D3R8K3_9PLAN</name>
<sequence>MEESESDESLMQHQNREELQNASNLDAHPSNKSGKLTRLLPGFAVFFLALVYFLPKITVGVESLYDEGIHVYGAERVLVGDRPYHDFYCIYGPGAFYWLAALFKVFGVQLIVSRLNDAVICALTGSLIFIICRKLGLAKPWSLISTLVYLAALEGSHLKIVSPALMLILAAGLRLTEDLSRNRRPWLTGMLLGLAAVFRHDFGVFGFVASLAVILCPRENSQGKQEKFRSSVSLLTGIVLIAGAVYGALLSAGFYAVFENLVIFPSESLPYRVLPYPIDLVNTQIQALASLLIGKNVLMNYGI</sequence>
<feature type="transmembrane region" description="Helical" evidence="1">
    <location>
        <begin position="234"/>
        <end position="258"/>
    </location>
</feature>
<feature type="non-terminal residue" evidence="2">
    <location>
        <position position="303"/>
    </location>
</feature>
<dbReference type="AlphaFoldDB" id="A0A3D3R8K3"/>
<reference evidence="2 3" key="1">
    <citation type="journal article" date="2018" name="Nat. Biotechnol.">
        <title>A standardized bacterial taxonomy based on genome phylogeny substantially revises the tree of life.</title>
        <authorList>
            <person name="Parks D.H."/>
            <person name="Chuvochina M."/>
            <person name="Waite D.W."/>
            <person name="Rinke C."/>
            <person name="Skarshewski A."/>
            <person name="Chaumeil P.A."/>
            <person name="Hugenholtz P."/>
        </authorList>
    </citation>
    <scope>NUCLEOTIDE SEQUENCE [LARGE SCALE GENOMIC DNA]</scope>
    <source>
        <strain evidence="2">UBA9375</strain>
    </source>
</reference>
<evidence type="ECO:0000313" key="2">
    <source>
        <dbReference type="EMBL" id="HCO24428.1"/>
    </source>
</evidence>
<feature type="transmembrane region" description="Helical" evidence="1">
    <location>
        <begin position="36"/>
        <end position="54"/>
    </location>
</feature>
<keyword evidence="1" id="KW-0472">Membrane</keyword>
<accession>A0A3D3R8K3</accession>
<keyword evidence="1" id="KW-1133">Transmembrane helix</keyword>
<keyword evidence="1" id="KW-0812">Transmembrane</keyword>
<organism evidence="2 3">
    <name type="scientific">Gimesia maris</name>
    <dbReference type="NCBI Taxonomy" id="122"/>
    <lineage>
        <taxon>Bacteria</taxon>
        <taxon>Pseudomonadati</taxon>
        <taxon>Planctomycetota</taxon>
        <taxon>Planctomycetia</taxon>
        <taxon>Planctomycetales</taxon>
        <taxon>Planctomycetaceae</taxon>
        <taxon>Gimesia</taxon>
    </lineage>
</organism>
<gene>
    <name evidence="2" type="ORF">DIT97_15825</name>
</gene>
<evidence type="ECO:0000313" key="3">
    <source>
        <dbReference type="Proteomes" id="UP000263642"/>
    </source>
</evidence>
<feature type="transmembrane region" description="Helical" evidence="1">
    <location>
        <begin position="187"/>
        <end position="214"/>
    </location>
</feature>
<protein>
    <recommendedName>
        <fullName evidence="4">Glycosyltransferase RgtA/B/C/D-like domain-containing protein</fullName>
    </recommendedName>
</protein>
<evidence type="ECO:0000256" key="1">
    <source>
        <dbReference type="SAM" id="Phobius"/>
    </source>
</evidence>
<evidence type="ECO:0008006" key="4">
    <source>
        <dbReference type="Google" id="ProtNLM"/>
    </source>
</evidence>
<dbReference type="EMBL" id="DQAY01000094">
    <property type="protein sequence ID" value="HCO24428.1"/>
    <property type="molecule type" value="Genomic_DNA"/>
</dbReference>
<dbReference type="Proteomes" id="UP000263642">
    <property type="component" value="Unassembled WGS sequence"/>
</dbReference>
<proteinExistence type="predicted"/>
<feature type="transmembrane region" description="Helical" evidence="1">
    <location>
        <begin position="119"/>
        <end position="136"/>
    </location>
</feature>
<comment type="caution">
    <text evidence="2">The sequence shown here is derived from an EMBL/GenBank/DDBJ whole genome shotgun (WGS) entry which is preliminary data.</text>
</comment>
<feature type="transmembrane region" description="Helical" evidence="1">
    <location>
        <begin position="95"/>
        <end position="112"/>
    </location>
</feature>